<dbReference type="AlphaFoldDB" id="A0AA41X7R2"/>
<evidence type="ECO:0000313" key="2">
    <source>
        <dbReference type="EMBL" id="MCP8970297.1"/>
    </source>
</evidence>
<dbReference type="HAMAP" id="MF_01851">
    <property type="entry name" value="UPF0637"/>
    <property type="match status" value="1"/>
</dbReference>
<dbReference type="Gene3D" id="3.30.930.20">
    <property type="entry name" value="Protein of unknown function DUF1054"/>
    <property type="match status" value="1"/>
</dbReference>
<accession>A0AA41X7R2</accession>
<name>A0AA41X7R2_9BACI</name>
<dbReference type="RefSeq" id="WP_254760212.1">
    <property type="nucleotide sequence ID" value="NZ_JANCLT010000010.1"/>
</dbReference>
<evidence type="ECO:0000313" key="3">
    <source>
        <dbReference type="Proteomes" id="UP001156102"/>
    </source>
</evidence>
<dbReference type="PIRSF" id="PIRSF021332">
    <property type="entry name" value="DUF1054"/>
    <property type="match status" value="1"/>
</dbReference>
<dbReference type="Proteomes" id="UP001156102">
    <property type="component" value="Unassembled WGS sequence"/>
</dbReference>
<dbReference type="SUPFAM" id="SSF142913">
    <property type="entry name" value="YktB/PF0168-like"/>
    <property type="match status" value="1"/>
</dbReference>
<dbReference type="InterPro" id="IPR009403">
    <property type="entry name" value="UPF0637"/>
</dbReference>
<dbReference type="Pfam" id="PF06335">
    <property type="entry name" value="DUF1054"/>
    <property type="match status" value="1"/>
</dbReference>
<comment type="similarity">
    <text evidence="1">Belongs to the UPF0637 family.</text>
</comment>
<reference evidence="2" key="1">
    <citation type="submission" date="2022-07" db="EMBL/GenBank/DDBJ databases">
        <authorList>
            <person name="Li W.-J."/>
            <person name="Deng Q.-Q."/>
        </authorList>
    </citation>
    <scope>NUCLEOTIDE SEQUENCE</scope>
    <source>
        <strain evidence="2">SYSU M60031</strain>
    </source>
</reference>
<sequence>MKQLSFDALDFAVFAGGDLEERMTNIQTRIRPKLEALGERFAPFFAEELHEPFFYHVAKHARRTVNPPKDTWVAFAPNKRGYKMLPHFQIGLWETHVFLYFGLIYECPDKQAYAAGFLKHVEDIVTALPSHFVWSGDHMKPEAAPRSQEELREMIQRLGNVKKGELLAGIHIQRNEMVSMSDEQFVQTIEDVFTALLPLYSIPR</sequence>
<gene>
    <name evidence="2" type="ORF">NK662_17380</name>
</gene>
<keyword evidence="3" id="KW-1185">Reference proteome</keyword>
<organism evidence="2 3">
    <name type="scientific">Ectobacillus ponti</name>
    <dbReference type="NCBI Taxonomy" id="2961894"/>
    <lineage>
        <taxon>Bacteria</taxon>
        <taxon>Bacillati</taxon>
        <taxon>Bacillota</taxon>
        <taxon>Bacilli</taxon>
        <taxon>Bacillales</taxon>
        <taxon>Bacillaceae</taxon>
        <taxon>Ectobacillus</taxon>
    </lineage>
</organism>
<proteinExistence type="inferred from homology"/>
<comment type="caution">
    <text evidence="2">The sequence shown here is derived from an EMBL/GenBank/DDBJ whole genome shotgun (WGS) entry which is preliminary data.</text>
</comment>
<dbReference type="InterPro" id="IPR053707">
    <property type="entry name" value="UPF0637_domain_sf"/>
</dbReference>
<evidence type="ECO:0000256" key="1">
    <source>
        <dbReference type="HAMAP-Rule" id="MF_01851"/>
    </source>
</evidence>
<dbReference type="EMBL" id="JANCLT010000010">
    <property type="protein sequence ID" value="MCP8970297.1"/>
    <property type="molecule type" value="Genomic_DNA"/>
</dbReference>
<protein>
    <recommendedName>
        <fullName evidence="1">UPF0637 protein NK662_17380</fullName>
    </recommendedName>
</protein>